<name>A0A6L2PVU3_COPFO</name>
<protein>
    <submittedName>
        <fullName evidence="1">Uncharacterized protein</fullName>
    </submittedName>
</protein>
<evidence type="ECO:0000313" key="2">
    <source>
        <dbReference type="Proteomes" id="UP000502823"/>
    </source>
</evidence>
<organism evidence="1 2">
    <name type="scientific">Coptotermes formosanus</name>
    <name type="common">Formosan subterranean termite</name>
    <dbReference type="NCBI Taxonomy" id="36987"/>
    <lineage>
        <taxon>Eukaryota</taxon>
        <taxon>Metazoa</taxon>
        <taxon>Ecdysozoa</taxon>
        <taxon>Arthropoda</taxon>
        <taxon>Hexapoda</taxon>
        <taxon>Insecta</taxon>
        <taxon>Pterygota</taxon>
        <taxon>Neoptera</taxon>
        <taxon>Polyneoptera</taxon>
        <taxon>Dictyoptera</taxon>
        <taxon>Blattodea</taxon>
        <taxon>Blattoidea</taxon>
        <taxon>Termitoidae</taxon>
        <taxon>Rhinotermitidae</taxon>
        <taxon>Coptotermes</taxon>
    </lineage>
</organism>
<dbReference type="OrthoDB" id="7590965at2759"/>
<evidence type="ECO:0000313" key="1">
    <source>
        <dbReference type="EMBL" id="GFG36659.1"/>
    </source>
</evidence>
<reference evidence="2" key="1">
    <citation type="submission" date="2020-01" db="EMBL/GenBank/DDBJ databases">
        <title>Draft genome sequence of the Termite Coptotermes fromosanus.</title>
        <authorList>
            <person name="Itakura S."/>
            <person name="Yosikawa Y."/>
            <person name="Umezawa K."/>
        </authorList>
    </citation>
    <scope>NUCLEOTIDE SEQUENCE [LARGE SCALE GENOMIC DNA]</scope>
</reference>
<accession>A0A6L2PVU3</accession>
<comment type="caution">
    <text evidence="1">The sequence shown here is derived from an EMBL/GenBank/DDBJ whole genome shotgun (WGS) entry which is preliminary data.</text>
</comment>
<dbReference type="Proteomes" id="UP000502823">
    <property type="component" value="Unassembled WGS sequence"/>
</dbReference>
<sequence length="74" mass="8623">QVGRQYLNQQFPNLRIGRRGAQNWPPQSPDFNLLHYHVWGYMKATAYARKLNIREELLEQILSAARCINNAAVL</sequence>
<dbReference type="AlphaFoldDB" id="A0A6L2PVU3"/>
<feature type="non-terminal residue" evidence="1">
    <location>
        <position position="1"/>
    </location>
</feature>
<keyword evidence="2" id="KW-1185">Reference proteome</keyword>
<dbReference type="Gene3D" id="3.30.420.10">
    <property type="entry name" value="Ribonuclease H-like superfamily/Ribonuclease H"/>
    <property type="match status" value="1"/>
</dbReference>
<dbReference type="EMBL" id="BLKM01000655">
    <property type="protein sequence ID" value="GFG36659.1"/>
    <property type="molecule type" value="Genomic_DNA"/>
</dbReference>
<dbReference type="InParanoid" id="A0A6L2PVU3"/>
<dbReference type="GO" id="GO:0003676">
    <property type="term" value="F:nucleic acid binding"/>
    <property type="evidence" value="ECO:0007669"/>
    <property type="project" value="InterPro"/>
</dbReference>
<dbReference type="PANTHER" id="PTHR47326:SF1">
    <property type="entry name" value="HTH PSQ-TYPE DOMAIN-CONTAINING PROTEIN"/>
    <property type="match status" value="1"/>
</dbReference>
<dbReference type="InterPro" id="IPR036397">
    <property type="entry name" value="RNaseH_sf"/>
</dbReference>
<gene>
    <name evidence="1" type="ORF">Cfor_09400</name>
</gene>
<feature type="non-terminal residue" evidence="1">
    <location>
        <position position="74"/>
    </location>
</feature>
<proteinExistence type="predicted"/>
<dbReference type="PANTHER" id="PTHR47326">
    <property type="entry name" value="TRANSPOSABLE ELEMENT TC3 TRANSPOSASE-LIKE PROTEIN"/>
    <property type="match status" value="1"/>
</dbReference>